<dbReference type="KEGG" id="pmuc:ING2E5A_0301"/>
<dbReference type="EMBL" id="LT608328">
    <property type="protein sequence ID" value="SCM55377.1"/>
    <property type="molecule type" value="Genomic_DNA"/>
</dbReference>
<dbReference type="RefSeq" id="WP_276744064.1">
    <property type="nucleotide sequence ID" value="NZ_DUQN01000039.1"/>
</dbReference>
<feature type="chain" id="PRO_5009603732" evidence="1">
    <location>
        <begin position="29"/>
        <end position="265"/>
    </location>
</feature>
<name>A0A1G4G3M5_9BACT</name>
<dbReference type="PANTHER" id="PTHR35535">
    <property type="entry name" value="HEAT SHOCK PROTEIN HSLJ"/>
    <property type="match status" value="1"/>
</dbReference>
<feature type="domain" description="DUF306" evidence="2">
    <location>
        <begin position="38"/>
        <end position="147"/>
    </location>
</feature>
<dbReference type="InterPro" id="IPR038670">
    <property type="entry name" value="HslJ-like_sf"/>
</dbReference>
<keyword evidence="1" id="KW-0732">Signal</keyword>
<feature type="signal peptide" evidence="1">
    <location>
        <begin position="1"/>
        <end position="28"/>
    </location>
</feature>
<dbReference type="Proteomes" id="UP000178485">
    <property type="component" value="Chromosome i"/>
</dbReference>
<feature type="domain" description="DUF306" evidence="2">
    <location>
        <begin position="157"/>
        <end position="262"/>
    </location>
</feature>
<proteinExistence type="predicted"/>
<dbReference type="InterPro" id="IPR005184">
    <property type="entry name" value="DUF306_Meta_HslJ"/>
</dbReference>
<dbReference type="PANTHER" id="PTHR35535:SF1">
    <property type="entry name" value="HEAT SHOCK PROTEIN HSLJ"/>
    <property type="match status" value="1"/>
</dbReference>
<accession>A0A1G4G3M5</accession>
<evidence type="ECO:0000256" key="1">
    <source>
        <dbReference type="SAM" id="SignalP"/>
    </source>
</evidence>
<evidence type="ECO:0000259" key="2">
    <source>
        <dbReference type="Pfam" id="PF03724"/>
    </source>
</evidence>
<dbReference type="AlphaFoldDB" id="A0A1G4G3M5"/>
<evidence type="ECO:0000313" key="4">
    <source>
        <dbReference type="Proteomes" id="UP000178485"/>
    </source>
</evidence>
<dbReference type="Gene3D" id="2.40.128.270">
    <property type="match status" value="2"/>
</dbReference>
<dbReference type="InterPro" id="IPR053147">
    <property type="entry name" value="Hsp_HslJ-like"/>
</dbReference>
<organism evidence="3 4">
    <name type="scientific">Petrimonas mucosa</name>
    <dbReference type="NCBI Taxonomy" id="1642646"/>
    <lineage>
        <taxon>Bacteria</taxon>
        <taxon>Pseudomonadati</taxon>
        <taxon>Bacteroidota</taxon>
        <taxon>Bacteroidia</taxon>
        <taxon>Bacteroidales</taxon>
        <taxon>Dysgonomonadaceae</taxon>
        <taxon>Petrimonas</taxon>
    </lineage>
</organism>
<sequence>MIMKQRFLASFISVVIVLGSCISSQKTATTTAIGSTTEIAGKKWQLVELRGNRVEEKINGQIPFLQLNSENNRYAASAGCNGLGGEYTLKENNRIAFARGISTLMACDNMEVESELVKVLEMADNYTLDGDILSLNRARMAPLARFQLVDENGMQALNGTWVLDYISGTRIAFDGLFPDRKPEITFNLPETKVTGNGGCNSFNTTFTLDGNNIKFNQPVSTRMACPGNGEATFFKTLQTVSKYSIDGNTLNMIMGDIAVMRFQRK</sequence>
<reference evidence="3 4" key="1">
    <citation type="submission" date="2016-08" db="EMBL/GenBank/DDBJ databases">
        <authorList>
            <person name="Seilhamer J.J."/>
        </authorList>
    </citation>
    <scope>NUCLEOTIDE SEQUENCE [LARGE SCALE GENOMIC DNA]</scope>
    <source>
        <strain evidence="3">ING2-E5A</strain>
    </source>
</reference>
<dbReference type="STRING" id="1642646.ING2E5A_0301"/>
<dbReference type="PROSITE" id="PS51257">
    <property type="entry name" value="PROKAR_LIPOPROTEIN"/>
    <property type="match status" value="1"/>
</dbReference>
<keyword evidence="4" id="KW-1185">Reference proteome</keyword>
<gene>
    <name evidence="3" type="ORF">ING2E5A_0301</name>
</gene>
<protein>
    <submittedName>
        <fullName evidence="3">META domain protein</fullName>
    </submittedName>
</protein>
<evidence type="ECO:0000313" key="3">
    <source>
        <dbReference type="EMBL" id="SCM55377.1"/>
    </source>
</evidence>
<dbReference type="Pfam" id="PF03724">
    <property type="entry name" value="META"/>
    <property type="match status" value="2"/>
</dbReference>